<reference evidence="1" key="1">
    <citation type="submission" date="2014-11" db="EMBL/GenBank/DDBJ databases">
        <authorList>
            <person name="Amaro Gonzalez C."/>
        </authorList>
    </citation>
    <scope>NUCLEOTIDE SEQUENCE</scope>
</reference>
<proteinExistence type="predicted"/>
<dbReference type="AlphaFoldDB" id="A0A0E9VZA8"/>
<accession>A0A0E9VZA8</accession>
<evidence type="ECO:0000313" key="1">
    <source>
        <dbReference type="EMBL" id="JAH82650.1"/>
    </source>
</evidence>
<name>A0A0E9VZA8_ANGAN</name>
<organism evidence="1">
    <name type="scientific">Anguilla anguilla</name>
    <name type="common">European freshwater eel</name>
    <name type="synonym">Muraena anguilla</name>
    <dbReference type="NCBI Taxonomy" id="7936"/>
    <lineage>
        <taxon>Eukaryota</taxon>
        <taxon>Metazoa</taxon>
        <taxon>Chordata</taxon>
        <taxon>Craniata</taxon>
        <taxon>Vertebrata</taxon>
        <taxon>Euteleostomi</taxon>
        <taxon>Actinopterygii</taxon>
        <taxon>Neopterygii</taxon>
        <taxon>Teleostei</taxon>
        <taxon>Anguilliformes</taxon>
        <taxon>Anguillidae</taxon>
        <taxon>Anguilla</taxon>
    </lineage>
</organism>
<dbReference type="EMBL" id="GBXM01025927">
    <property type="protein sequence ID" value="JAH82650.1"/>
    <property type="molecule type" value="Transcribed_RNA"/>
</dbReference>
<protein>
    <submittedName>
        <fullName evidence="1">Uncharacterized protein</fullName>
    </submittedName>
</protein>
<sequence length="24" mass="2677">MKKNGNPTDFCLTAHPITARGEQF</sequence>
<reference evidence="1" key="2">
    <citation type="journal article" date="2015" name="Fish Shellfish Immunol.">
        <title>Early steps in the European eel (Anguilla anguilla)-Vibrio vulnificus interaction in the gills: Role of the RtxA13 toxin.</title>
        <authorList>
            <person name="Callol A."/>
            <person name="Pajuelo D."/>
            <person name="Ebbesson L."/>
            <person name="Teles M."/>
            <person name="MacKenzie S."/>
            <person name="Amaro C."/>
        </authorList>
    </citation>
    <scope>NUCLEOTIDE SEQUENCE</scope>
</reference>